<protein>
    <recommendedName>
        <fullName evidence="4">Major facilitator superfamily (MFS) profile domain-containing protein</fullName>
    </recommendedName>
</protein>
<dbReference type="EMBL" id="JBHLUH010000061">
    <property type="protein sequence ID" value="MFC0531860.1"/>
    <property type="molecule type" value="Genomic_DNA"/>
</dbReference>
<accession>A0ABV6MAX1</accession>
<keyword evidence="3" id="KW-1185">Reference proteome</keyword>
<sequence>MAVAVFGLPLAPWLAVTDELMARAVPGPRTAEAYGWLQTAGQAGLALGAATAGQLSDRAGPATALLLAPVALGSALAFTAARRHTLRGTR</sequence>
<proteinExistence type="predicted"/>
<evidence type="ECO:0000256" key="1">
    <source>
        <dbReference type="SAM" id="Phobius"/>
    </source>
</evidence>
<keyword evidence="1" id="KW-1133">Transmembrane helix</keyword>
<evidence type="ECO:0000313" key="2">
    <source>
        <dbReference type="EMBL" id="MFC0531860.1"/>
    </source>
</evidence>
<dbReference type="InterPro" id="IPR036259">
    <property type="entry name" value="MFS_trans_sf"/>
</dbReference>
<dbReference type="RefSeq" id="WP_377257034.1">
    <property type="nucleotide sequence ID" value="NZ_JBHLUH010000061.1"/>
</dbReference>
<comment type="caution">
    <text evidence="2">The sequence shown here is derived from an EMBL/GenBank/DDBJ whole genome shotgun (WGS) entry which is preliminary data.</text>
</comment>
<dbReference type="Proteomes" id="UP001589867">
    <property type="component" value="Unassembled WGS sequence"/>
</dbReference>
<gene>
    <name evidence="2" type="ORF">ACFFIA_29845</name>
</gene>
<dbReference type="SUPFAM" id="SSF103473">
    <property type="entry name" value="MFS general substrate transporter"/>
    <property type="match status" value="1"/>
</dbReference>
<reference evidence="2 3" key="1">
    <citation type="submission" date="2024-09" db="EMBL/GenBank/DDBJ databases">
        <authorList>
            <person name="Sun Q."/>
            <person name="Mori K."/>
        </authorList>
    </citation>
    <scope>NUCLEOTIDE SEQUENCE [LARGE SCALE GENOMIC DNA]</scope>
    <source>
        <strain evidence="2 3">TBRC 3947</strain>
    </source>
</reference>
<name>A0ABV6MAX1_9ACTN</name>
<keyword evidence="1" id="KW-0472">Membrane</keyword>
<dbReference type="Gene3D" id="1.20.1250.20">
    <property type="entry name" value="MFS general substrate transporter like domains"/>
    <property type="match status" value="1"/>
</dbReference>
<keyword evidence="1" id="KW-0812">Transmembrane</keyword>
<evidence type="ECO:0008006" key="4">
    <source>
        <dbReference type="Google" id="ProtNLM"/>
    </source>
</evidence>
<evidence type="ECO:0000313" key="3">
    <source>
        <dbReference type="Proteomes" id="UP001589867"/>
    </source>
</evidence>
<feature type="transmembrane region" description="Helical" evidence="1">
    <location>
        <begin position="62"/>
        <end position="81"/>
    </location>
</feature>
<organism evidence="2 3">
    <name type="scientific">Phytohabitans kaempferiae</name>
    <dbReference type="NCBI Taxonomy" id="1620943"/>
    <lineage>
        <taxon>Bacteria</taxon>
        <taxon>Bacillati</taxon>
        <taxon>Actinomycetota</taxon>
        <taxon>Actinomycetes</taxon>
        <taxon>Micromonosporales</taxon>
        <taxon>Micromonosporaceae</taxon>
    </lineage>
</organism>